<dbReference type="STRING" id="1296100.A0A1B9G1N2"/>
<reference evidence="3" key="3">
    <citation type="submission" date="2014-01" db="EMBL/GenBank/DDBJ databases">
        <title>Evolution of pathogenesis and genome organization in the Tremellales.</title>
        <authorList>
            <person name="Cuomo C."/>
            <person name="Litvintseva A."/>
            <person name="Heitman J."/>
            <person name="Chen Y."/>
            <person name="Sun S."/>
            <person name="Springer D."/>
            <person name="Dromer F."/>
            <person name="Young S."/>
            <person name="Zeng Q."/>
            <person name="Chapman S."/>
            <person name="Gujja S."/>
            <person name="Saif S."/>
            <person name="Birren B."/>
        </authorList>
    </citation>
    <scope>NUCLEOTIDE SEQUENCE</scope>
    <source>
        <strain evidence="3">CBS 10118</strain>
    </source>
</reference>
<feature type="compositionally biased region" description="Basic residues" evidence="1">
    <location>
        <begin position="1"/>
        <end position="10"/>
    </location>
</feature>
<dbReference type="AlphaFoldDB" id="A0A1B9G1N2"/>
<keyword evidence="5" id="KW-1185">Reference proteome</keyword>
<feature type="region of interest" description="Disordered" evidence="1">
    <location>
        <begin position="1"/>
        <end position="31"/>
    </location>
</feature>
<evidence type="ECO:0000313" key="3">
    <source>
        <dbReference type="EMBL" id="OCF24920.1"/>
    </source>
</evidence>
<dbReference type="OrthoDB" id="3981028at2759"/>
<feature type="region of interest" description="Disordered" evidence="1">
    <location>
        <begin position="279"/>
        <end position="398"/>
    </location>
</feature>
<reference evidence="3" key="1">
    <citation type="submission" date="2013-07" db="EMBL/GenBank/DDBJ databases">
        <title>The Genome Sequence of Cryptococcus bestiolae CBS10118.</title>
        <authorList>
            <consortium name="The Broad Institute Genome Sequencing Platform"/>
            <person name="Cuomo C."/>
            <person name="Litvintseva A."/>
            <person name="Chen Y."/>
            <person name="Heitman J."/>
            <person name="Sun S."/>
            <person name="Springer D."/>
            <person name="Dromer F."/>
            <person name="Young S.K."/>
            <person name="Zeng Q."/>
            <person name="Gargeya S."/>
            <person name="Fitzgerald M."/>
            <person name="Abouelleil A."/>
            <person name="Alvarado L."/>
            <person name="Berlin A.M."/>
            <person name="Chapman S.B."/>
            <person name="Dewar J."/>
            <person name="Goldberg J."/>
            <person name="Griggs A."/>
            <person name="Gujja S."/>
            <person name="Hansen M."/>
            <person name="Howarth C."/>
            <person name="Imamovic A."/>
            <person name="Larimer J."/>
            <person name="McCowan C."/>
            <person name="Murphy C."/>
            <person name="Pearson M."/>
            <person name="Priest M."/>
            <person name="Roberts A."/>
            <person name="Saif S."/>
            <person name="Shea T."/>
            <person name="Sykes S."/>
            <person name="Wortman J."/>
            <person name="Nusbaum C."/>
            <person name="Birren B."/>
        </authorList>
    </citation>
    <scope>NUCLEOTIDE SEQUENCE [LARGE SCALE GENOMIC DNA]</scope>
    <source>
        <strain evidence="3">CBS 10118</strain>
    </source>
</reference>
<organism evidence="3">
    <name type="scientific">Kwoniella bestiolae CBS 10118</name>
    <dbReference type="NCBI Taxonomy" id="1296100"/>
    <lineage>
        <taxon>Eukaryota</taxon>
        <taxon>Fungi</taxon>
        <taxon>Dikarya</taxon>
        <taxon>Basidiomycota</taxon>
        <taxon>Agaricomycotina</taxon>
        <taxon>Tremellomycetes</taxon>
        <taxon>Tremellales</taxon>
        <taxon>Cryptococcaceae</taxon>
        <taxon>Kwoniella</taxon>
    </lineage>
</organism>
<dbReference type="VEuPathDB" id="FungiDB:I302_04730"/>
<keyword evidence="2" id="KW-0472">Membrane</keyword>
<evidence type="ECO:0000313" key="5">
    <source>
        <dbReference type="Proteomes" id="UP000092730"/>
    </source>
</evidence>
<dbReference type="EMBL" id="CP144544">
    <property type="protein sequence ID" value="WVW83590.1"/>
    <property type="molecule type" value="Genomic_DNA"/>
</dbReference>
<dbReference type="KEGG" id="kbi:30209129"/>
<feature type="compositionally biased region" description="Low complexity" evidence="1">
    <location>
        <begin position="279"/>
        <end position="319"/>
    </location>
</feature>
<dbReference type="GeneID" id="30209129"/>
<evidence type="ECO:0000313" key="4">
    <source>
        <dbReference type="EMBL" id="WVW83590.1"/>
    </source>
</evidence>
<keyword evidence="2" id="KW-1133">Transmembrane helix</keyword>
<proteinExistence type="predicted"/>
<reference evidence="4" key="4">
    <citation type="submission" date="2024-02" db="EMBL/GenBank/DDBJ databases">
        <title>Comparative genomics of Cryptococcus and Kwoniella reveals pathogenesis evolution and contrasting modes of karyotype evolution via chromosome fusion or intercentromeric recombination.</title>
        <authorList>
            <person name="Coelho M.A."/>
            <person name="David-Palma M."/>
            <person name="Shea T."/>
            <person name="Bowers K."/>
            <person name="McGinley-Smith S."/>
            <person name="Mohammad A.W."/>
            <person name="Gnirke A."/>
            <person name="Yurkov A.M."/>
            <person name="Nowrousian M."/>
            <person name="Sun S."/>
            <person name="Cuomo C.A."/>
            <person name="Heitman J."/>
        </authorList>
    </citation>
    <scope>NUCLEOTIDE SEQUENCE</scope>
    <source>
        <strain evidence="4">CBS 10118</strain>
    </source>
</reference>
<feature type="transmembrane region" description="Helical" evidence="2">
    <location>
        <begin position="477"/>
        <end position="496"/>
    </location>
</feature>
<dbReference type="EMBL" id="KI894021">
    <property type="protein sequence ID" value="OCF24920.1"/>
    <property type="molecule type" value="Genomic_DNA"/>
</dbReference>
<name>A0A1B9G1N2_9TREE</name>
<evidence type="ECO:0000256" key="1">
    <source>
        <dbReference type="SAM" id="MobiDB-lite"/>
    </source>
</evidence>
<protein>
    <submittedName>
        <fullName evidence="3">Uncharacterized protein</fullName>
    </submittedName>
</protein>
<feature type="transmembrane region" description="Helical" evidence="2">
    <location>
        <begin position="424"/>
        <end position="441"/>
    </location>
</feature>
<feature type="compositionally biased region" description="Low complexity" evidence="1">
    <location>
        <begin position="13"/>
        <end position="25"/>
    </location>
</feature>
<feature type="compositionally biased region" description="Low complexity" evidence="1">
    <location>
        <begin position="369"/>
        <end position="382"/>
    </location>
</feature>
<dbReference type="RefSeq" id="XP_019045990.1">
    <property type="nucleotide sequence ID" value="XM_019191360.1"/>
</dbReference>
<keyword evidence="2" id="KW-0812">Transmembrane</keyword>
<accession>A0A1B9G1N2</accession>
<reference evidence="4" key="2">
    <citation type="submission" date="2013-07" db="EMBL/GenBank/DDBJ databases">
        <authorList>
            <consortium name="The Broad Institute Genome Sequencing Platform"/>
            <person name="Cuomo C."/>
            <person name="Litvintseva A."/>
            <person name="Chen Y."/>
            <person name="Heitman J."/>
            <person name="Sun S."/>
            <person name="Springer D."/>
            <person name="Dromer F."/>
            <person name="Young S.K."/>
            <person name="Zeng Q."/>
            <person name="Gargeya S."/>
            <person name="Fitzgerald M."/>
            <person name="Abouelleil A."/>
            <person name="Alvarado L."/>
            <person name="Berlin A.M."/>
            <person name="Chapman S.B."/>
            <person name="Dewar J."/>
            <person name="Goldberg J."/>
            <person name="Griggs A."/>
            <person name="Gujja S."/>
            <person name="Hansen M."/>
            <person name="Howarth C."/>
            <person name="Imamovic A."/>
            <person name="Larimer J."/>
            <person name="McCowan C."/>
            <person name="Murphy C."/>
            <person name="Pearson M."/>
            <person name="Priest M."/>
            <person name="Roberts A."/>
            <person name="Saif S."/>
            <person name="Shea T."/>
            <person name="Sykes S."/>
            <person name="Wortman J."/>
            <person name="Nusbaum C."/>
            <person name="Birren B."/>
        </authorList>
    </citation>
    <scope>NUCLEOTIDE SEQUENCE</scope>
    <source>
        <strain evidence="4">CBS 10118</strain>
    </source>
</reference>
<dbReference type="Proteomes" id="UP000092730">
    <property type="component" value="Chromosome 4"/>
</dbReference>
<feature type="compositionally biased region" description="Polar residues" evidence="1">
    <location>
        <begin position="324"/>
        <end position="340"/>
    </location>
</feature>
<sequence length="505" mass="56008">MPPKPSKPKQRVSSTSSSGSATISSQRPPESQIEVLYNTAVQSFVRRDHVKTQAVLSRLLASLETKQDQVQGNEPAWYDLDSDVPAMGDEDGEGQEEIDEWMIKTLKLSISSLTSLYADPPHKTTTLPSEITNLLPPIPPNKLLGHLRTTCNEYLRSPILPPQIISTLLLASLKLRPSPPALDFAHHLSEEWITALPDQFILSISPQSGSSKQTKDAKKRKKVESAREGYLKVVELFVGEVLSREGEWEMARGFLDGEGVMGSKRKEALYKHLRTLQSTPLNTVPTPSPSSSLVLPSSGSSSRSRSRSGSNSTTSSSSSERTARPNTTQAQLGLQRQSQGIPLPRSSSEQGKGKGKAKEEDPSQIENYNPASPSPSNSIPRIPTRDLSRTNKAQPPTSGIHQLLSSILPPSLHHHLSILLTSNLSYLALPIPLLILLTLLIRRRRRSRPTDLLPTPTNSLDDVRNRLRLARVRQRGWWGWIMYYLNWWIGKFAGVWKLGTTITYL</sequence>
<gene>
    <name evidence="3" type="ORF">I302_04730</name>
    <name evidence="4" type="ORF">I302_105611</name>
</gene>
<evidence type="ECO:0000256" key="2">
    <source>
        <dbReference type="SAM" id="Phobius"/>
    </source>
</evidence>